<dbReference type="PANTHER" id="PTHR19303:SF73">
    <property type="entry name" value="PROTEIN PDC2"/>
    <property type="match status" value="1"/>
</dbReference>
<dbReference type="EMBL" id="JBAMIC010000001">
    <property type="protein sequence ID" value="KAK7116079.1"/>
    <property type="molecule type" value="Genomic_DNA"/>
</dbReference>
<comment type="caution">
    <text evidence="4">The sequence shown here is derived from an EMBL/GenBank/DDBJ whole genome shotgun (WGS) entry which is preliminary data.</text>
</comment>
<name>A0AAN9C3N1_9CAEN</name>
<gene>
    <name evidence="4" type="ORF">V1264_001825</name>
</gene>
<reference evidence="4 5" key="1">
    <citation type="submission" date="2024-02" db="EMBL/GenBank/DDBJ databases">
        <title>Chromosome-scale genome assembly of the rough periwinkle Littorina saxatilis.</title>
        <authorList>
            <person name="De Jode A."/>
            <person name="Faria R."/>
            <person name="Formenti G."/>
            <person name="Sims Y."/>
            <person name="Smith T.P."/>
            <person name="Tracey A."/>
            <person name="Wood J.M.D."/>
            <person name="Zagrodzka Z.B."/>
            <person name="Johannesson K."/>
            <person name="Butlin R.K."/>
            <person name="Leder E.H."/>
        </authorList>
    </citation>
    <scope>NUCLEOTIDE SEQUENCE [LARGE SCALE GENOMIC DNA]</scope>
    <source>
        <strain evidence="4">Snail1</strain>
        <tissue evidence="4">Muscle</tissue>
    </source>
</reference>
<feature type="region of interest" description="Disordered" evidence="2">
    <location>
        <begin position="121"/>
        <end position="172"/>
    </location>
</feature>
<dbReference type="AlphaFoldDB" id="A0AAN9C3N1"/>
<evidence type="ECO:0000259" key="3">
    <source>
        <dbReference type="PROSITE" id="PS51253"/>
    </source>
</evidence>
<evidence type="ECO:0000313" key="4">
    <source>
        <dbReference type="EMBL" id="KAK7116079.1"/>
    </source>
</evidence>
<feature type="compositionally biased region" description="Basic and acidic residues" evidence="2">
    <location>
        <begin position="1"/>
        <end position="17"/>
    </location>
</feature>
<keyword evidence="5" id="KW-1185">Reference proteome</keyword>
<dbReference type="InterPro" id="IPR004875">
    <property type="entry name" value="DDE_SF_endonuclease_dom"/>
</dbReference>
<accession>A0AAN9C3N1</accession>
<organism evidence="4 5">
    <name type="scientific">Littorina saxatilis</name>
    <dbReference type="NCBI Taxonomy" id="31220"/>
    <lineage>
        <taxon>Eukaryota</taxon>
        <taxon>Metazoa</taxon>
        <taxon>Spiralia</taxon>
        <taxon>Lophotrochozoa</taxon>
        <taxon>Mollusca</taxon>
        <taxon>Gastropoda</taxon>
        <taxon>Caenogastropoda</taxon>
        <taxon>Littorinimorpha</taxon>
        <taxon>Littorinoidea</taxon>
        <taxon>Littorinidae</taxon>
        <taxon>Littorina</taxon>
    </lineage>
</organism>
<dbReference type="Proteomes" id="UP001374579">
    <property type="component" value="Unassembled WGS sequence"/>
</dbReference>
<dbReference type="InterPro" id="IPR006600">
    <property type="entry name" value="HTH_CenpB_DNA-bd_dom"/>
</dbReference>
<dbReference type="GO" id="GO:0005634">
    <property type="term" value="C:nucleus"/>
    <property type="evidence" value="ECO:0007669"/>
    <property type="project" value="TreeGrafter"/>
</dbReference>
<dbReference type="GO" id="GO:0003677">
    <property type="term" value="F:DNA binding"/>
    <property type="evidence" value="ECO:0007669"/>
    <property type="project" value="UniProtKB-KW"/>
</dbReference>
<dbReference type="Pfam" id="PF03184">
    <property type="entry name" value="DDE_1"/>
    <property type="match status" value="1"/>
</dbReference>
<dbReference type="PROSITE" id="PS51253">
    <property type="entry name" value="HTH_CENPB"/>
    <property type="match status" value="1"/>
</dbReference>
<feature type="compositionally biased region" description="Basic and acidic residues" evidence="2">
    <location>
        <begin position="747"/>
        <end position="756"/>
    </location>
</feature>
<keyword evidence="1" id="KW-0238">DNA-binding</keyword>
<feature type="region of interest" description="Disordered" evidence="2">
    <location>
        <begin position="1"/>
        <end position="57"/>
    </location>
</feature>
<sequence>MGSKKEAISEDDNHSGDGENDINVHFLQMQQSLDAPIVKSDSPQLSPSRGDTFLTEKDVSLEGDNISSAEDNMSSVGDNLSGIGDSISGLGDNISGMVDRMMEEISPGVIDLSSIAASAGEGGVIDGSDRESEGSEVSAVKHRLQSPLENKHSLEGESEDQDVSPHLAHRLPSGPFVMGDQLDISAGVFAEKLSDIHRPTTSSSILLDPNSFSSPLGLEPSPFFGQSLLEKYKGLSPSPEKRSMKKLLEYQNLASRSLPRQQKVRTDLSLADKVRLINVAESTGKSQRSLAAEFHISVGSVNNILRRKREYREAFEDNGISNSNSKLSVYYRRAKVAAYNELQMLIMRWLEVAKVRIKPLTWPVVMEKAREFAAKLNITNFQSSAAWLEKLRQSMDIPLRVMPMFVRSENDATLLGMWHKMLPFLVQSYQAENIFSVTETTLYYKCLPDFCYIGGPMSQNSHSHMELLDHRLTVLLCCNSLGERLKPLVISRHTCPPSLHDVPVEELPVVWCQQANAAITADIFASWLRSLEASMAQQRRHIALFMEMTPSHLSSTMLKHISLKFYLDDSSHLLQPFNQGIVRDFKAYFRRRVLQTALAQASSGDGAGVEGNQTNNLNKPVSEVDAMFWIQEAWRNISTDTIRACFNKTGFPQPAQSTSAQKAMSGIEPLPNDFLHLVHEAGRVFHFTPMSPDIYVEFDSQLPCHGSDMEEWENTLLAEATGGRMKLIKREPGDVSEDGTAFPSHASRREEEERVETVGPSEALVSLGKLKRFSSSNIGLLTTVYELESLLLDSIGSSLHR</sequence>
<protein>
    <recommendedName>
        <fullName evidence="3">HTH CENPB-type domain-containing protein</fullName>
    </recommendedName>
</protein>
<dbReference type="InterPro" id="IPR009057">
    <property type="entry name" value="Homeodomain-like_sf"/>
</dbReference>
<dbReference type="InterPro" id="IPR050863">
    <property type="entry name" value="CenT-Element_Derived"/>
</dbReference>
<dbReference type="SUPFAM" id="SSF46689">
    <property type="entry name" value="Homeodomain-like"/>
    <property type="match status" value="1"/>
</dbReference>
<evidence type="ECO:0000256" key="2">
    <source>
        <dbReference type="SAM" id="MobiDB-lite"/>
    </source>
</evidence>
<feature type="region of interest" description="Disordered" evidence="2">
    <location>
        <begin position="733"/>
        <end position="757"/>
    </location>
</feature>
<evidence type="ECO:0000313" key="5">
    <source>
        <dbReference type="Proteomes" id="UP001374579"/>
    </source>
</evidence>
<evidence type="ECO:0000256" key="1">
    <source>
        <dbReference type="ARBA" id="ARBA00023125"/>
    </source>
</evidence>
<feature type="domain" description="HTH CENPB-type" evidence="3">
    <location>
        <begin position="330"/>
        <end position="401"/>
    </location>
</feature>
<dbReference type="Gene3D" id="1.10.10.60">
    <property type="entry name" value="Homeodomain-like"/>
    <property type="match status" value="2"/>
</dbReference>
<proteinExistence type="predicted"/>
<dbReference type="PANTHER" id="PTHR19303">
    <property type="entry name" value="TRANSPOSON"/>
    <property type="match status" value="1"/>
</dbReference>